<protein>
    <submittedName>
        <fullName evidence="2">(2Fe-2S)-binding protein</fullName>
    </submittedName>
</protein>
<dbReference type="InterPro" id="IPR041854">
    <property type="entry name" value="BFD-like_2Fe2S-bd_dom_sf"/>
</dbReference>
<dbReference type="Gene3D" id="1.10.10.1100">
    <property type="entry name" value="BFD-like [2Fe-2S]-binding domain"/>
    <property type="match status" value="1"/>
</dbReference>
<evidence type="ECO:0000313" key="3">
    <source>
        <dbReference type="Proteomes" id="UP000706039"/>
    </source>
</evidence>
<comment type="caution">
    <text evidence="2">The sequence shown here is derived from an EMBL/GenBank/DDBJ whole genome shotgun (WGS) entry which is preliminary data.</text>
</comment>
<reference evidence="2 3" key="1">
    <citation type="submission" date="2021-08" db="EMBL/GenBank/DDBJ databases">
        <authorList>
            <person name="Tuo L."/>
        </authorList>
    </citation>
    <scope>NUCLEOTIDE SEQUENCE [LARGE SCALE GENOMIC DNA]</scope>
    <source>
        <strain evidence="2 3">JCM 31229</strain>
    </source>
</reference>
<gene>
    <name evidence="2" type="ORF">K7G82_15155</name>
</gene>
<dbReference type="Pfam" id="PF04324">
    <property type="entry name" value="Fer2_BFD"/>
    <property type="match status" value="1"/>
</dbReference>
<accession>A0ABS7PQW7</accession>
<dbReference type="EMBL" id="JAINVV010000007">
    <property type="protein sequence ID" value="MBY8823641.1"/>
    <property type="molecule type" value="Genomic_DNA"/>
</dbReference>
<evidence type="ECO:0000259" key="1">
    <source>
        <dbReference type="Pfam" id="PF04324"/>
    </source>
</evidence>
<sequence>MVVCICNAIREKELRETVRNGGANNACSAYAALGRRTRCGQCVPFAQSIIKAELATV</sequence>
<evidence type="ECO:0000313" key="2">
    <source>
        <dbReference type="EMBL" id="MBY8823641.1"/>
    </source>
</evidence>
<feature type="domain" description="BFD-like [2Fe-2S]-binding" evidence="1">
    <location>
        <begin position="2"/>
        <end position="51"/>
    </location>
</feature>
<name>A0ABS7PQW7_9SPHN</name>
<dbReference type="RefSeq" id="WP_222990757.1">
    <property type="nucleotide sequence ID" value="NZ_JAINVV010000007.1"/>
</dbReference>
<keyword evidence="3" id="KW-1185">Reference proteome</keyword>
<dbReference type="InterPro" id="IPR007419">
    <property type="entry name" value="BFD-like_2Fe2S-bd_dom"/>
</dbReference>
<proteinExistence type="predicted"/>
<organism evidence="2 3">
    <name type="scientific">Sphingomonas colocasiae</name>
    <dbReference type="NCBI Taxonomy" id="1848973"/>
    <lineage>
        <taxon>Bacteria</taxon>
        <taxon>Pseudomonadati</taxon>
        <taxon>Pseudomonadota</taxon>
        <taxon>Alphaproteobacteria</taxon>
        <taxon>Sphingomonadales</taxon>
        <taxon>Sphingomonadaceae</taxon>
        <taxon>Sphingomonas</taxon>
    </lineage>
</organism>
<dbReference type="Proteomes" id="UP000706039">
    <property type="component" value="Unassembled WGS sequence"/>
</dbReference>